<proteinExistence type="predicted"/>
<dbReference type="Proteomes" id="UP001108123">
    <property type="component" value="Unassembled WGS sequence"/>
</dbReference>
<feature type="domain" description="Integrase catalytic" evidence="1">
    <location>
        <begin position="1"/>
        <end position="125"/>
    </location>
</feature>
<dbReference type="RefSeq" id="WP_226808184.1">
    <property type="nucleotide sequence ID" value="NZ_JAJBNW010000034.1"/>
</dbReference>
<dbReference type="PROSITE" id="PS50994">
    <property type="entry name" value="INTEGRASE"/>
    <property type="match status" value="1"/>
</dbReference>
<dbReference type="EMBL" id="JAKNID010000036">
    <property type="protein sequence ID" value="MCG4565544.1"/>
    <property type="molecule type" value="Genomic_DNA"/>
</dbReference>
<dbReference type="GO" id="GO:0015074">
    <property type="term" value="P:DNA integration"/>
    <property type="evidence" value="ECO:0007669"/>
    <property type="project" value="InterPro"/>
</dbReference>
<gene>
    <name evidence="2" type="ORF">L0P62_08790</name>
</gene>
<keyword evidence="3" id="KW-1185">Reference proteome</keyword>
<name>A0A9Q4ADR7_9FIRM</name>
<accession>A0A9Q4ADR7</accession>
<evidence type="ECO:0000313" key="2">
    <source>
        <dbReference type="EMBL" id="MCG4565544.1"/>
    </source>
</evidence>
<evidence type="ECO:0000259" key="1">
    <source>
        <dbReference type="PROSITE" id="PS50994"/>
    </source>
</evidence>
<dbReference type="AlphaFoldDB" id="A0A9Q4ADR7"/>
<organism evidence="2 3">
    <name type="scientific">Anaerosalibacter bizertensis</name>
    <dbReference type="NCBI Taxonomy" id="932217"/>
    <lineage>
        <taxon>Bacteria</taxon>
        <taxon>Bacillati</taxon>
        <taxon>Bacillota</taxon>
        <taxon>Tissierellia</taxon>
        <taxon>Tissierellales</taxon>
        <taxon>Sporanaerobacteraceae</taxon>
        <taxon>Anaerosalibacter</taxon>
    </lineage>
</organism>
<reference evidence="2" key="1">
    <citation type="submission" date="2022-01" db="EMBL/GenBank/DDBJ databases">
        <title>Collection of gut derived symbiotic bacterial strains cultured from healthy donors.</title>
        <authorList>
            <person name="Lin H."/>
            <person name="Kohout C."/>
            <person name="Waligurski E."/>
            <person name="Pamer E.G."/>
        </authorList>
    </citation>
    <scope>NUCLEOTIDE SEQUENCE</scope>
    <source>
        <strain evidence="2">MSK.14.39</strain>
    </source>
</reference>
<comment type="caution">
    <text evidence="2">The sequence shown here is derived from an EMBL/GenBank/DDBJ whole genome shotgun (WGS) entry which is preliminary data.</text>
</comment>
<protein>
    <recommendedName>
        <fullName evidence="1">Integrase catalytic domain-containing protein</fullName>
    </recommendedName>
</protein>
<evidence type="ECO:0000313" key="3">
    <source>
        <dbReference type="Proteomes" id="UP001108123"/>
    </source>
</evidence>
<sequence length="147" mass="17804">METKMLPTVEALDLKISNLITNNALEYSTNWDKAQHKYDTFLTNKNIKHWTIPSKETQYFEFLHDFNSIIHEEFYINLIKWEKNYSIKKIQSELNEFMRYYNFERPINKGFNKGKTPIEVIMSTKDKDFPLPLWFYVDSIKDGDKMW</sequence>
<dbReference type="InterPro" id="IPR001584">
    <property type="entry name" value="Integrase_cat-core"/>
</dbReference>